<evidence type="ECO:0000313" key="4">
    <source>
        <dbReference type="Proteomes" id="UP000002212"/>
    </source>
</evidence>
<evidence type="ECO:0000313" key="3">
    <source>
        <dbReference type="EMBL" id="BAH47252.1"/>
    </source>
</evidence>
<organism evidence="3 4">
    <name type="scientific">Rhodococcus opacus (strain B4)</name>
    <dbReference type="NCBI Taxonomy" id="632772"/>
    <lineage>
        <taxon>Bacteria</taxon>
        <taxon>Bacillati</taxon>
        <taxon>Actinomycetota</taxon>
        <taxon>Actinomycetes</taxon>
        <taxon>Mycobacteriales</taxon>
        <taxon>Nocardiaceae</taxon>
        <taxon>Rhodococcus</taxon>
    </lineage>
</organism>
<proteinExistence type="predicted"/>
<sequence>MKMSDAAVAVAEFGAEQWGLITSAQARMLGVTAVQMKRLADRGALERVHHGIYRMTRLPYDPRQDLRVAWVALDLHTPAWERLSQPFPGGVVSHRSAAHLHEVGDLDADLTELTCRRRIRLRLPDIRIHTGTVAVDDWTVVDGLPVTTARRTIADLAAEGIDGGHLAGIVRDALARELVSVPELESTLASSAFDYGHVLGDGRPFLDSLIAQAGVSQNTLGLADAYRRSTKASAAHFATDHRAGPRLPDRPSAALATRSVADLDRDDRVLPFAFAASTGRFDELLKRSNDARVADALGGLAVTQLAPLGEQLRALAAAAAGPPEMEAARTALLQSLQTPSTDMMTTSVAKAIEPVARRAAANMAARLRGEQQPPNQAAGTGDPTPDAQDGDTERTGRPRHE</sequence>
<feature type="compositionally biased region" description="Basic and acidic residues" evidence="1">
    <location>
        <begin position="391"/>
        <end position="401"/>
    </location>
</feature>
<evidence type="ECO:0000256" key="1">
    <source>
        <dbReference type="SAM" id="MobiDB-lite"/>
    </source>
</evidence>
<gene>
    <name evidence="3" type="ordered locus">ROP_pROB02-02450</name>
</gene>
<dbReference type="Pfam" id="PF13338">
    <property type="entry name" value="AbiEi_4"/>
    <property type="match status" value="1"/>
</dbReference>
<keyword evidence="3" id="KW-0614">Plasmid</keyword>
<reference evidence="3 4" key="1">
    <citation type="journal article" date="2005" name="J. Biosci. Bioeng.">
        <title>Isolation and characterization of benzene-tolerant Rhodococcus opacus strains.</title>
        <authorList>
            <person name="Na K.S."/>
            <person name="Kuroda A."/>
            <person name="Takiguchi N."/>
            <person name="Ikeda T."/>
            <person name="Ohtake H."/>
            <person name="Kato J."/>
        </authorList>
    </citation>
    <scope>NUCLEOTIDE SEQUENCE [LARGE SCALE GENOMIC DNA]</scope>
    <source>
        <strain evidence="3 4">B4</strain>
        <plasmid evidence="3">pROB02</plasmid>
    </source>
</reference>
<dbReference type="Proteomes" id="UP000002212">
    <property type="component" value="Plasmid pROB02"/>
</dbReference>
<geneLocation type="plasmid" evidence="3 4">
    <name>pROB02</name>
</geneLocation>
<feature type="region of interest" description="Disordered" evidence="1">
    <location>
        <begin position="361"/>
        <end position="401"/>
    </location>
</feature>
<evidence type="ECO:0000259" key="2">
    <source>
        <dbReference type="Pfam" id="PF13338"/>
    </source>
</evidence>
<protein>
    <recommendedName>
        <fullName evidence="2">AbiEi antitoxin N-terminal domain-containing protein</fullName>
    </recommendedName>
</protein>
<dbReference type="KEGG" id="rop:ROP_pROB02-02450"/>
<name>C1BE49_RHOOB</name>
<dbReference type="AlphaFoldDB" id="C1BE49"/>
<dbReference type="PATRIC" id="fig|632772.20.peg.8629"/>
<dbReference type="HOGENOM" id="CLU_686735_0_0_11"/>
<feature type="domain" description="AbiEi antitoxin N-terminal" evidence="2">
    <location>
        <begin position="12"/>
        <end position="55"/>
    </location>
</feature>
<accession>C1BE49</accession>
<dbReference type="EMBL" id="AP011117">
    <property type="protein sequence ID" value="BAH47252.1"/>
    <property type="molecule type" value="Genomic_DNA"/>
</dbReference>
<dbReference type="InterPro" id="IPR025159">
    <property type="entry name" value="AbiEi_N"/>
</dbReference>
<reference evidence="3 4" key="2">
    <citation type="submission" date="2009-03" db="EMBL/GenBank/DDBJ databases">
        <title>Comparison of the complete genome sequences of Rhodococcus erythropolis PR4 and Rhodococcus opacus B4.</title>
        <authorList>
            <person name="Takarada H."/>
            <person name="Sekine M."/>
            <person name="Hosoyama A."/>
            <person name="Yamada R."/>
            <person name="Fujisawa T."/>
            <person name="Omata S."/>
            <person name="Shimizu A."/>
            <person name="Tsukatani N."/>
            <person name="Tanikawa S."/>
            <person name="Fujita N."/>
            <person name="Harayama S."/>
        </authorList>
    </citation>
    <scope>NUCLEOTIDE SEQUENCE [LARGE SCALE GENOMIC DNA]</scope>
    <source>
        <strain evidence="3 4">B4</strain>
        <plasmid evidence="3 4">pROB02</plasmid>
    </source>
</reference>